<dbReference type="InterPro" id="IPR029052">
    <property type="entry name" value="Metallo-depent_PP-like"/>
</dbReference>
<dbReference type="AlphaFoldDB" id="A0A4R7BP55"/>
<name>A0A4R7BP55_9HYPH</name>
<evidence type="ECO:0000256" key="3">
    <source>
        <dbReference type="ARBA" id="ARBA00023004"/>
    </source>
</evidence>
<sequence>MTRPPQGREGRTGMFRFAHLTDPHVGPLPRPALRHLLGKRLTGYVNWRRGRSSAHCMEVLAALVADLREQDPDHIVCTGDICNLGLSSEWPGSRIFLDGLGSPEDVSFVPGNHDAYVRGSLRGLLAAIDPFAQGDEPTVKRFPYVRRRGPVAFVGLSSAVPTAPFVASGRLGRSQIKRAEECLAALATEKLARVVMVHHPPHVGGAPAGRNLVDAHRFERMIAKVGADLVIHGHNHVSSVAILEGPGGPVPVVGAPSASARGGVVVHRAGYLLFRVEDGAGGYAISAELRGLDASGEFVSQGAFDISKSGKRGRTVLAAPTPTAPIPQAPPAG</sequence>
<feature type="domain" description="Calcineurin-like phosphoesterase" evidence="5">
    <location>
        <begin position="15"/>
        <end position="237"/>
    </location>
</feature>
<gene>
    <name evidence="6" type="ORF">EV668_4379</name>
</gene>
<dbReference type="EMBL" id="SNZR01000016">
    <property type="protein sequence ID" value="TDR87298.1"/>
    <property type="molecule type" value="Genomic_DNA"/>
</dbReference>
<dbReference type="SUPFAM" id="SSF56300">
    <property type="entry name" value="Metallo-dependent phosphatases"/>
    <property type="match status" value="1"/>
</dbReference>
<protein>
    <submittedName>
        <fullName evidence="6">3',5'-cyclic AMP phosphodiesterase CpdA</fullName>
    </submittedName>
</protein>
<reference evidence="6 7" key="1">
    <citation type="submission" date="2019-03" db="EMBL/GenBank/DDBJ databases">
        <title>Genomic Encyclopedia of Type Strains, Phase IV (KMG-IV): sequencing the most valuable type-strain genomes for metagenomic binning, comparative biology and taxonomic classification.</title>
        <authorList>
            <person name="Goeker M."/>
        </authorList>
    </citation>
    <scope>NUCLEOTIDE SEQUENCE [LARGE SCALE GENOMIC DNA]</scope>
    <source>
        <strain evidence="6 7">DSM 25903</strain>
    </source>
</reference>
<evidence type="ECO:0000313" key="6">
    <source>
        <dbReference type="EMBL" id="TDR87298.1"/>
    </source>
</evidence>
<dbReference type="InterPro" id="IPR050884">
    <property type="entry name" value="CNP_phosphodiesterase-III"/>
</dbReference>
<evidence type="ECO:0000313" key="7">
    <source>
        <dbReference type="Proteomes" id="UP000295122"/>
    </source>
</evidence>
<keyword evidence="2" id="KW-0378">Hydrolase</keyword>
<evidence type="ECO:0000259" key="5">
    <source>
        <dbReference type="Pfam" id="PF00149"/>
    </source>
</evidence>
<dbReference type="GO" id="GO:0046872">
    <property type="term" value="F:metal ion binding"/>
    <property type="evidence" value="ECO:0007669"/>
    <property type="project" value="UniProtKB-KW"/>
</dbReference>
<keyword evidence="1" id="KW-0479">Metal-binding</keyword>
<dbReference type="Pfam" id="PF00149">
    <property type="entry name" value="Metallophos"/>
    <property type="match status" value="1"/>
</dbReference>
<proteinExistence type="inferred from homology"/>
<dbReference type="PANTHER" id="PTHR42988">
    <property type="entry name" value="PHOSPHOHYDROLASE"/>
    <property type="match status" value="1"/>
</dbReference>
<comment type="similarity">
    <text evidence="4">Belongs to the cyclic nucleotide phosphodiesterase class-III family.</text>
</comment>
<keyword evidence="7" id="KW-1185">Reference proteome</keyword>
<comment type="caution">
    <text evidence="6">The sequence shown here is derived from an EMBL/GenBank/DDBJ whole genome shotgun (WGS) entry which is preliminary data.</text>
</comment>
<evidence type="ECO:0000256" key="1">
    <source>
        <dbReference type="ARBA" id="ARBA00022723"/>
    </source>
</evidence>
<dbReference type="Proteomes" id="UP000295122">
    <property type="component" value="Unassembled WGS sequence"/>
</dbReference>
<dbReference type="GO" id="GO:0016787">
    <property type="term" value="F:hydrolase activity"/>
    <property type="evidence" value="ECO:0007669"/>
    <property type="project" value="UniProtKB-KW"/>
</dbReference>
<dbReference type="InterPro" id="IPR004843">
    <property type="entry name" value="Calcineurin-like_PHP"/>
</dbReference>
<organism evidence="6 7">
    <name type="scientific">Enterovirga rhinocerotis</name>
    <dbReference type="NCBI Taxonomy" id="1339210"/>
    <lineage>
        <taxon>Bacteria</taxon>
        <taxon>Pseudomonadati</taxon>
        <taxon>Pseudomonadota</taxon>
        <taxon>Alphaproteobacteria</taxon>
        <taxon>Hyphomicrobiales</taxon>
        <taxon>Methylobacteriaceae</taxon>
        <taxon>Enterovirga</taxon>
    </lineage>
</organism>
<dbReference type="PANTHER" id="PTHR42988:SF2">
    <property type="entry name" value="CYCLIC NUCLEOTIDE PHOSPHODIESTERASE CBUA0032-RELATED"/>
    <property type="match status" value="1"/>
</dbReference>
<keyword evidence="3" id="KW-0408">Iron</keyword>
<evidence type="ECO:0000256" key="2">
    <source>
        <dbReference type="ARBA" id="ARBA00022801"/>
    </source>
</evidence>
<dbReference type="Gene3D" id="3.60.21.10">
    <property type="match status" value="1"/>
</dbReference>
<accession>A0A4R7BP55</accession>
<evidence type="ECO:0000256" key="4">
    <source>
        <dbReference type="ARBA" id="ARBA00025742"/>
    </source>
</evidence>